<dbReference type="GO" id="GO:0005886">
    <property type="term" value="C:plasma membrane"/>
    <property type="evidence" value="ECO:0007669"/>
    <property type="project" value="TreeGrafter"/>
</dbReference>
<dbReference type="GO" id="GO:0005576">
    <property type="term" value="C:extracellular region"/>
    <property type="evidence" value="ECO:0007669"/>
    <property type="project" value="UniProtKB-SubCell"/>
</dbReference>
<dbReference type="InterPro" id="IPR003598">
    <property type="entry name" value="Ig_sub2"/>
</dbReference>
<evidence type="ECO:0008006" key="10">
    <source>
        <dbReference type="Google" id="ProtNLM"/>
    </source>
</evidence>
<dbReference type="PANTHER" id="PTHR45080">
    <property type="entry name" value="CONTACTIN 5"/>
    <property type="match status" value="1"/>
</dbReference>
<accession>A0AAD7SBJ8</accession>
<dbReference type="GO" id="GO:0030424">
    <property type="term" value="C:axon"/>
    <property type="evidence" value="ECO:0007669"/>
    <property type="project" value="TreeGrafter"/>
</dbReference>
<dbReference type="SUPFAM" id="SSF82895">
    <property type="entry name" value="TSP-1 type 1 repeat"/>
    <property type="match status" value="2"/>
</dbReference>
<dbReference type="InterPro" id="IPR007110">
    <property type="entry name" value="Ig-like_dom"/>
</dbReference>
<feature type="domain" description="PLAC" evidence="7">
    <location>
        <begin position="651"/>
        <end position="688"/>
    </location>
</feature>
<feature type="domain" description="Ig-like" evidence="6">
    <location>
        <begin position="338"/>
        <end position="432"/>
    </location>
</feature>
<dbReference type="InterPro" id="IPR013098">
    <property type="entry name" value="Ig_I-set"/>
</dbReference>
<dbReference type="PROSITE" id="PS50092">
    <property type="entry name" value="TSP1"/>
    <property type="match status" value="2"/>
</dbReference>
<keyword evidence="9" id="KW-1185">Reference proteome</keyword>
<dbReference type="GO" id="GO:0007156">
    <property type="term" value="P:homophilic cell adhesion via plasma membrane adhesion molecules"/>
    <property type="evidence" value="ECO:0007669"/>
    <property type="project" value="TreeGrafter"/>
</dbReference>
<proteinExistence type="predicted"/>
<dbReference type="SUPFAM" id="SSF48726">
    <property type="entry name" value="Immunoglobulin"/>
    <property type="match status" value="3"/>
</dbReference>
<dbReference type="Proteomes" id="UP001221898">
    <property type="component" value="Unassembled WGS sequence"/>
</dbReference>
<feature type="domain" description="Ig-like" evidence="6">
    <location>
        <begin position="226"/>
        <end position="327"/>
    </location>
</feature>
<dbReference type="AlphaFoldDB" id="A0AAD7SBJ8"/>
<dbReference type="Pfam" id="PF07679">
    <property type="entry name" value="I-set"/>
    <property type="match status" value="2"/>
</dbReference>
<comment type="caution">
    <text evidence="8">The sequence shown here is derived from an EMBL/GenBank/DDBJ whole genome shotgun (WGS) entry which is preliminary data.</text>
</comment>
<evidence type="ECO:0000313" key="9">
    <source>
        <dbReference type="Proteomes" id="UP001221898"/>
    </source>
</evidence>
<dbReference type="InterPro" id="IPR036179">
    <property type="entry name" value="Ig-like_dom_sf"/>
</dbReference>
<protein>
    <recommendedName>
        <fullName evidence="10">ADAMTS-like protein 1</fullName>
    </recommendedName>
</protein>
<evidence type="ECO:0000259" key="6">
    <source>
        <dbReference type="PROSITE" id="PS50835"/>
    </source>
</evidence>
<dbReference type="SMART" id="SM00409">
    <property type="entry name" value="IG"/>
    <property type="match status" value="3"/>
</dbReference>
<dbReference type="PROSITE" id="PS50835">
    <property type="entry name" value="IG_LIKE"/>
    <property type="match status" value="3"/>
</dbReference>
<dbReference type="InterPro" id="IPR003599">
    <property type="entry name" value="Ig_sub"/>
</dbReference>
<dbReference type="GO" id="GO:0008046">
    <property type="term" value="F:axon guidance receptor activity"/>
    <property type="evidence" value="ECO:0007669"/>
    <property type="project" value="TreeGrafter"/>
</dbReference>
<keyword evidence="2" id="KW-0964">Secreted</keyword>
<evidence type="ECO:0000259" key="7">
    <source>
        <dbReference type="PROSITE" id="PS50900"/>
    </source>
</evidence>
<evidence type="ECO:0000256" key="5">
    <source>
        <dbReference type="ARBA" id="ARBA00023157"/>
    </source>
</evidence>
<sequence>MSKVWQSWSRKNDFHLDDGHAQDRAFLQALGDYLTGHGHALPLADKRLETALLQGAHSLEPGEFEELVRNVSQLAESGGGGGGGGGETDSAASRLVHKLMAEATPNASERPGEGEKPVIVRHGQRRDPLVTFERSVNVSVGRNVFLTNATRSVRLLCPARGTPKPELSWSKDGHPLQFTERVLWDSAGGLHISEPSVGDVGVYSCTAVNELGFDRESSQLLWAEPPRILVSSGNVTDVESAALKAVVGGRVEARLGANLTLECPITGVPLPTVSWRKEEGALSSSAVPLLDGSLMLHNVSVDDDGTYSCVVSSPLGKALASTVLHVSGPVVGSSLDRPDLSRPVSRRRVLMASRLGTSVTVRPGDVLRIGCPVVPSHRDTVKWFFQNRTLNRAAGLHHRTLVGGRVLEVNTLLGRFDGSYRCQTTAGPRPVTAWVHVRMEEALWRLGDWSPCSSSCALPRPETRPQACSVRDCPPSWVSTVWSKCSTSCGRGSRQRQVSCQRVGAAGVIRALPLSSCSRASRPQDREECQSDTCTGWQASPWPQCSGRCLGPALTVQSRPVACKHLNGSALPESHCDQRDRPLSERNCSSEMCDVQWKVGPWRACTAACGNGFQSRRVECVHRRNSKTLADEHCAWQRRPITWQHCNVTPCGSDCRDTTQYCSVVRQLQLCLVALYKQRCCESCGGAGEPVTGHN</sequence>
<reference evidence="8" key="1">
    <citation type="journal article" date="2023" name="Science">
        <title>Genome structures resolve the early diversification of teleost fishes.</title>
        <authorList>
            <person name="Parey E."/>
            <person name="Louis A."/>
            <person name="Montfort J."/>
            <person name="Bouchez O."/>
            <person name="Roques C."/>
            <person name="Iampietro C."/>
            <person name="Lluch J."/>
            <person name="Castinel A."/>
            <person name="Donnadieu C."/>
            <person name="Desvignes T."/>
            <person name="Floi Bucao C."/>
            <person name="Jouanno E."/>
            <person name="Wen M."/>
            <person name="Mejri S."/>
            <person name="Dirks R."/>
            <person name="Jansen H."/>
            <person name="Henkel C."/>
            <person name="Chen W.J."/>
            <person name="Zahm M."/>
            <person name="Cabau C."/>
            <person name="Klopp C."/>
            <person name="Thompson A.W."/>
            <person name="Robinson-Rechavi M."/>
            <person name="Braasch I."/>
            <person name="Lecointre G."/>
            <person name="Bobe J."/>
            <person name="Postlethwait J.H."/>
            <person name="Berthelot C."/>
            <person name="Roest Crollius H."/>
            <person name="Guiguen Y."/>
        </authorList>
    </citation>
    <scope>NUCLEOTIDE SEQUENCE</scope>
    <source>
        <strain evidence="8">NC1722</strain>
    </source>
</reference>
<dbReference type="FunFam" id="2.20.100.10:FF:000005">
    <property type="entry name" value="ADAM metallopeptidase with thrombospondin type 1 motif 9"/>
    <property type="match status" value="1"/>
</dbReference>
<name>A0AAD7SBJ8_9TELE</name>
<feature type="domain" description="Ig-like" evidence="6">
    <location>
        <begin position="128"/>
        <end position="221"/>
    </location>
</feature>
<evidence type="ECO:0000256" key="1">
    <source>
        <dbReference type="ARBA" id="ARBA00004613"/>
    </source>
</evidence>
<dbReference type="Gene3D" id="2.20.100.10">
    <property type="entry name" value="Thrombospondin type-1 (TSP1) repeat"/>
    <property type="match status" value="2"/>
</dbReference>
<dbReference type="CDD" id="cd00096">
    <property type="entry name" value="Ig"/>
    <property type="match status" value="1"/>
</dbReference>
<dbReference type="GO" id="GO:0050808">
    <property type="term" value="P:synapse organization"/>
    <property type="evidence" value="ECO:0007669"/>
    <property type="project" value="TreeGrafter"/>
</dbReference>
<comment type="subcellular location">
    <subcellularLocation>
        <location evidence="1">Secreted</location>
    </subcellularLocation>
</comment>
<keyword evidence="5" id="KW-1015">Disulfide bond</keyword>
<evidence type="ECO:0000256" key="3">
    <source>
        <dbReference type="ARBA" id="ARBA00022729"/>
    </source>
</evidence>
<dbReference type="Pfam" id="PF19030">
    <property type="entry name" value="TSP1_ADAMTS"/>
    <property type="match status" value="3"/>
</dbReference>
<evidence type="ECO:0000256" key="4">
    <source>
        <dbReference type="ARBA" id="ARBA00022737"/>
    </source>
</evidence>
<evidence type="ECO:0000256" key="2">
    <source>
        <dbReference type="ARBA" id="ARBA00022525"/>
    </source>
</evidence>
<dbReference type="InterPro" id="IPR000884">
    <property type="entry name" value="TSP1_rpt"/>
</dbReference>
<dbReference type="PANTHER" id="PTHR45080:SF8">
    <property type="entry name" value="IG-LIKE DOMAIN-CONTAINING PROTEIN"/>
    <property type="match status" value="1"/>
</dbReference>
<organism evidence="8 9">
    <name type="scientific">Aldrovandia affinis</name>
    <dbReference type="NCBI Taxonomy" id="143900"/>
    <lineage>
        <taxon>Eukaryota</taxon>
        <taxon>Metazoa</taxon>
        <taxon>Chordata</taxon>
        <taxon>Craniata</taxon>
        <taxon>Vertebrata</taxon>
        <taxon>Euteleostomi</taxon>
        <taxon>Actinopterygii</taxon>
        <taxon>Neopterygii</taxon>
        <taxon>Teleostei</taxon>
        <taxon>Notacanthiformes</taxon>
        <taxon>Halosauridae</taxon>
        <taxon>Aldrovandia</taxon>
    </lineage>
</organism>
<gene>
    <name evidence="8" type="ORF">AAFF_G00428710</name>
</gene>
<dbReference type="Pfam" id="PF08686">
    <property type="entry name" value="PLAC"/>
    <property type="match status" value="1"/>
</dbReference>
<dbReference type="InterPro" id="IPR010909">
    <property type="entry name" value="PLAC"/>
</dbReference>
<dbReference type="InterPro" id="IPR013783">
    <property type="entry name" value="Ig-like_fold"/>
</dbReference>
<dbReference type="EMBL" id="JAINUG010000091">
    <property type="protein sequence ID" value="KAJ8398301.1"/>
    <property type="molecule type" value="Genomic_DNA"/>
</dbReference>
<dbReference type="GO" id="GO:0043025">
    <property type="term" value="C:neuronal cell body"/>
    <property type="evidence" value="ECO:0007669"/>
    <property type="project" value="TreeGrafter"/>
</dbReference>
<evidence type="ECO:0000313" key="8">
    <source>
        <dbReference type="EMBL" id="KAJ8398301.1"/>
    </source>
</evidence>
<dbReference type="InterPro" id="IPR050958">
    <property type="entry name" value="Cell_Adh-Cytoskel_Orgn"/>
</dbReference>
<dbReference type="SMART" id="SM00408">
    <property type="entry name" value="IGc2"/>
    <property type="match status" value="3"/>
</dbReference>
<dbReference type="Gene3D" id="2.60.40.10">
    <property type="entry name" value="Immunoglobulins"/>
    <property type="match status" value="2"/>
</dbReference>
<dbReference type="InterPro" id="IPR036383">
    <property type="entry name" value="TSP1_rpt_sf"/>
</dbReference>
<keyword evidence="4" id="KW-0677">Repeat</keyword>
<dbReference type="PROSITE" id="PS50900">
    <property type="entry name" value="PLAC"/>
    <property type="match status" value="1"/>
</dbReference>
<keyword evidence="3" id="KW-0732">Signal</keyword>